<evidence type="ECO:0000313" key="2">
    <source>
        <dbReference type="Proteomes" id="UP001363622"/>
    </source>
</evidence>
<dbReference type="PANTHER" id="PTHR43591:SF10">
    <property type="entry name" value="ABC TRANSMEMBRANE TYPE-1 DOMAIN-CONTAINING PROTEIN-RELATED"/>
    <property type="match status" value="1"/>
</dbReference>
<dbReference type="EMBL" id="JBBPHU010000001">
    <property type="protein sequence ID" value="KAK7524871.1"/>
    <property type="molecule type" value="Genomic_DNA"/>
</dbReference>
<dbReference type="GO" id="GO:0032259">
    <property type="term" value="P:methylation"/>
    <property type="evidence" value="ECO:0007669"/>
    <property type="project" value="UniProtKB-KW"/>
</dbReference>
<protein>
    <submittedName>
        <fullName evidence="1">S-adenosyl-L-methionine-dependent methyltransferase</fullName>
    </submittedName>
</protein>
<comment type="caution">
    <text evidence="1">The sequence shown here is derived from an EMBL/GenBank/DDBJ whole genome shotgun (WGS) entry which is preliminary data.</text>
</comment>
<gene>
    <name evidence="1" type="ORF">IWZ03DRAFT_392191</name>
</gene>
<keyword evidence="1" id="KW-0489">Methyltransferase</keyword>
<evidence type="ECO:0000313" key="1">
    <source>
        <dbReference type="EMBL" id="KAK7524871.1"/>
    </source>
</evidence>
<proteinExistence type="predicted"/>
<name>A0ABR1L198_9PEZI</name>
<keyword evidence="2" id="KW-1185">Reference proteome</keyword>
<dbReference type="GO" id="GO:0008168">
    <property type="term" value="F:methyltransferase activity"/>
    <property type="evidence" value="ECO:0007669"/>
    <property type="project" value="UniProtKB-KW"/>
</dbReference>
<dbReference type="Proteomes" id="UP001363622">
    <property type="component" value="Unassembled WGS sequence"/>
</dbReference>
<dbReference type="InterPro" id="IPR029063">
    <property type="entry name" value="SAM-dependent_MTases_sf"/>
</dbReference>
<sequence length="342" mass="39204">MAQPTSNAVPVILEIDPDHLEADDDSAVGDVGDQLSEFSASLSPSVTEYPEEHGRRYHAYRAGVYILPNDQKELERLDIMHFLIKKGLGNKIYHAPIPASTKLSTKNRVAKADTGTGIWAIEMGDLFPEAEVFGNDLSPEQPSWVPPNVRFHVDDVEDTWYYEKKFDFIFSRYMTTSIGDWPKLIGNVYDNLEPGGWAEFQDFNLRYYSDDDSMNPNTEIYKWIELWLQAARKMGREPCPGPLLEGWLKEQGFVNVHHEIIKFPIGPWPKDKDKKELGMLNLMQTLEGLEAYTLRLFSQVLGWDREEIDVIVAKVRSEIMSKWLHSQFDLHVVYGQKPPAKA</sequence>
<reference evidence="1 2" key="1">
    <citation type="submission" date="2024-04" db="EMBL/GenBank/DDBJ databases">
        <title>Phyllosticta paracitricarpa is synonymous to the EU quarantine fungus P. citricarpa based on phylogenomic analyses.</title>
        <authorList>
            <consortium name="Lawrence Berkeley National Laboratory"/>
            <person name="Van Ingen-Buijs V.A."/>
            <person name="Van Westerhoven A.C."/>
            <person name="Haridas S."/>
            <person name="Skiadas P."/>
            <person name="Martin F."/>
            <person name="Groenewald J.Z."/>
            <person name="Crous P.W."/>
            <person name="Seidl M.F."/>
        </authorList>
    </citation>
    <scope>NUCLEOTIDE SEQUENCE [LARGE SCALE GENOMIC DNA]</scope>
    <source>
        <strain evidence="1 2">CBS 123371</strain>
    </source>
</reference>
<dbReference type="PANTHER" id="PTHR43591">
    <property type="entry name" value="METHYLTRANSFERASE"/>
    <property type="match status" value="1"/>
</dbReference>
<organism evidence="1 2">
    <name type="scientific">Phyllosticta citriasiana</name>
    <dbReference type="NCBI Taxonomy" id="595635"/>
    <lineage>
        <taxon>Eukaryota</taxon>
        <taxon>Fungi</taxon>
        <taxon>Dikarya</taxon>
        <taxon>Ascomycota</taxon>
        <taxon>Pezizomycotina</taxon>
        <taxon>Dothideomycetes</taxon>
        <taxon>Dothideomycetes incertae sedis</taxon>
        <taxon>Botryosphaeriales</taxon>
        <taxon>Phyllostictaceae</taxon>
        <taxon>Phyllosticta</taxon>
    </lineage>
</organism>
<keyword evidence="1" id="KW-0808">Transferase</keyword>
<accession>A0ABR1L198</accession>
<dbReference type="SUPFAM" id="SSF53335">
    <property type="entry name" value="S-adenosyl-L-methionine-dependent methyltransferases"/>
    <property type="match status" value="1"/>
</dbReference>
<dbReference type="Gene3D" id="3.40.50.150">
    <property type="entry name" value="Vaccinia Virus protein VP39"/>
    <property type="match status" value="1"/>
</dbReference>
<dbReference type="CDD" id="cd02440">
    <property type="entry name" value="AdoMet_MTases"/>
    <property type="match status" value="1"/>
</dbReference>
<dbReference type="Pfam" id="PF13489">
    <property type="entry name" value="Methyltransf_23"/>
    <property type="match status" value="1"/>
</dbReference>